<organism evidence="1">
    <name type="scientific">Heligmosomoides polygyrus</name>
    <name type="common">Parasitic roundworm</name>
    <dbReference type="NCBI Taxonomy" id="6339"/>
    <lineage>
        <taxon>Eukaryota</taxon>
        <taxon>Metazoa</taxon>
        <taxon>Ecdysozoa</taxon>
        <taxon>Nematoda</taxon>
        <taxon>Chromadorea</taxon>
        <taxon>Rhabditida</taxon>
        <taxon>Rhabditina</taxon>
        <taxon>Rhabditomorpha</taxon>
        <taxon>Strongyloidea</taxon>
        <taxon>Heligmosomidae</taxon>
        <taxon>Heligmosomoides</taxon>
    </lineage>
</organism>
<name>A0A3P8CT56_HELPZ</name>
<sequence length="79" mass="8986">MLVSQCNIPLRSFVTIWTRPITYELSPLILSAKDLTNEASKDALRAFRLSSHIIDFRQPSTDVRNLANDSVVLNLSRKK</sequence>
<dbReference type="AlphaFoldDB" id="A0A3P8CT56"/>
<evidence type="ECO:0000313" key="2">
    <source>
        <dbReference type="Proteomes" id="UP000050761"/>
    </source>
</evidence>
<gene>
    <name evidence="1" type="ORF">HPBE_LOCUS11098</name>
</gene>
<dbReference type="Proteomes" id="UP000050761">
    <property type="component" value="Unassembled WGS sequence"/>
</dbReference>
<dbReference type="WBParaSite" id="HPBE_0001109701-mRNA-1">
    <property type="protein sequence ID" value="HPBE_0001109701-mRNA-1"/>
    <property type="gene ID" value="HPBE_0001109701"/>
</dbReference>
<accession>A0A3P8CT56</accession>
<protein>
    <submittedName>
        <fullName evidence="1 3">Uncharacterized protein</fullName>
    </submittedName>
</protein>
<evidence type="ECO:0000313" key="1">
    <source>
        <dbReference type="EMBL" id="VDO87432.1"/>
    </source>
</evidence>
<reference evidence="1 2" key="1">
    <citation type="submission" date="2018-11" db="EMBL/GenBank/DDBJ databases">
        <authorList>
            <consortium name="Pathogen Informatics"/>
        </authorList>
    </citation>
    <scope>NUCLEOTIDE SEQUENCE [LARGE SCALE GENOMIC DNA]</scope>
</reference>
<dbReference type="EMBL" id="UZAH01026984">
    <property type="protein sequence ID" value="VDO87432.1"/>
    <property type="molecule type" value="Genomic_DNA"/>
</dbReference>
<keyword evidence="2" id="KW-1185">Reference proteome</keyword>
<reference evidence="3" key="2">
    <citation type="submission" date="2019-09" db="UniProtKB">
        <authorList>
            <consortium name="WormBaseParasite"/>
        </authorList>
    </citation>
    <scope>IDENTIFICATION</scope>
</reference>
<evidence type="ECO:0000313" key="3">
    <source>
        <dbReference type="WBParaSite" id="HPBE_0001109701-mRNA-1"/>
    </source>
</evidence>
<proteinExistence type="predicted"/>